<evidence type="ECO:0000313" key="1">
    <source>
        <dbReference type="EMBL" id="SBO92014.1"/>
    </source>
</evidence>
<dbReference type="RefSeq" id="WP_225271335.1">
    <property type="nucleotide sequence ID" value="NZ_CP084058.1"/>
</dbReference>
<sequence length="67" mass="7421">MAELGFVAERRRDVGTAAELHERGLDVARADGEVRERAGAPLPPAERFHVDRSSAAIAGEIRRWGRR</sequence>
<organism evidence="1">
    <name type="scientific">Nonomuraea gerenzanensis</name>
    <dbReference type="NCBI Taxonomy" id="93944"/>
    <lineage>
        <taxon>Bacteria</taxon>
        <taxon>Bacillati</taxon>
        <taxon>Actinomycetota</taxon>
        <taxon>Actinomycetes</taxon>
        <taxon>Streptosporangiales</taxon>
        <taxon>Streptosporangiaceae</taxon>
        <taxon>Nonomuraea</taxon>
    </lineage>
</organism>
<name>A0A1M4DZN6_9ACTN</name>
<accession>A0A1M4DZN6</accession>
<dbReference type="AlphaFoldDB" id="A0A1M4DZN6"/>
<dbReference type="EMBL" id="LT559118">
    <property type="protein sequence ID" value="SBO92014.1"/>
    <property type="molecule type" value="Genomic_DNA"/>
</dbReference>
<protein>
    <submittedName>
        <fullName evidence="1">Uncharacterized protein</fullName>
    </submittedName>
</protein>
<reference evidence="1" key="1">
    <citation type="submission" date="2016-04" db="EMBL/GenBank/DDBJ databases">
        <authorList>
            <person name="Evans L.H."/>
            <person name="Alamgir A."/>
            <person name="Owens N."/>
            <person name="Weber N.D."/>
            <person name="Virtaneva K."/>
            <person name="Barbian K."/>
            <person name="Babar A."/>
            <person name="Rosenke K."/>
        </authorList>
    </citation>
    <scope>NUCLEOTIDE SEQUENCE</scope>
    <source>
        <strain evidence="1">Nono1</strain>
    </source>
</reference>
<gene>
    <name evidence="1" type="ORF">BN4615_P1528</name>
</gene>
<proteinExistence type="predicted"/>